<dbReference type="Pfam" id="PF03417">
    <property type="entry name" value="AAT"/>
    <property type="match status" value="1"/>
</dbReference>
<evidence type="ECO:0000256" key="1">
    <source>
        <dbReference type="PROSITE-ProRule" id="PRU01363"/>
    </source>
</evidence>
<dbReference type="InterPro" id="IPR020807">
    <property type="entry name" value="PKS_DH"/>
</dbReference>
<proteinExistence type="predicted"/>
<dbReference type="Pfam" id="PF14765">
    <property type="entry name" value="PS-DH"/>
    <property type="match status" value="1"/>
</dbReference>
<dbReference type="Proteomes" id="UP000273405">
    <property type="component" value="Unassembled WGS sequence"/>
</dbReference>
<comment type="caution">
    <text evidence="3">The sequence shown here is derived from an EMBL/GenBank/DDBJ whole genome shotgun (WGS) entry which is preliminary data.</text>
</comment>
<keyword evidence="4" id="KW-1185">Reference proteome</keyword>
<dbReference type="Gene3D" id="3.60.60.10">
    <property type="entry name" value="Penicillin V Acylase, Chain A"/>
    <property type="match status" value="1"/>
</dbReference>
<evidence type="ECO:0000313" key="4">
    <source>
        <dbReference type="Proteomes" id="UP000273405"/>
    </source>
</evidence>
<dbReference type="Gene3D" id="3.10.129.110">
    <property type="entry name" value="Polyketide synthase dehydratase"/>
    <property type="match status" value="1"/>
</dbReference>
<reference evidence="4" key="1">
    <citation type="submission" date="2018-09" db="EMBL/GenBank/DDBJ databases">
        <authorList>
            <person name="Livingstone P.G."/>
            <person name="Whitworth D.E."/>
        </authorList>
    </citation>
    <scope>NUCLEOTIDE SEQUENCE [LARGE SCALE GENOMIC DNA]</scope>
    <source>
        <strain evidence="4">CA040B</strain>
    </source>
</reference>
<organism evidence="3 4">
    <name type="scientific">Corallococcus sicarius</name>
    <dbReference type="NCBI Taxonomy" id="2316726"/>
    <lineage>
        <taxon>Bacteria</taxon>
        <taxon>Pseudomonadati</taxon>
        <taxon>Myxococcota</taxon>
        <taxon>Myxococcia</taxon>
        <taxon>Myxococcales</taxon>
        <taxon>Cystobacterineae</taxon>
        <taxon>Myxococcaceae</taxon>
        <taxon>Corallococcus</taxon>
    </lineage>
</organism>
<name>A0A3A8NT56_9BACT</name>
<dbReference type="InterPro" id="IPR005079">
    <property type="entry name" value="Peptidase_C45_hydrolase"/>
</dbReference>
<dbReference type="InterPro" id="IPR042104">
    <property type="entry name" value="PKS_dehydratase_sf"/>
</dbReference>
<evidence type="ECO:0000259" key="2">
    <source>
        <dbReference type="PROSITE" id="PS52019"/>
    </source>
</evidence>
<evidence type="ECO:0000313" key="3">
    <source>
        <dbReference type="EMBL" id="RKH44345.1"/>
    </source>
</evidence>
<dbReference type="PROSITE" id="PS52019">
    <property type="entry name" value="PKS_MFAS_DH"/>
    <property type="match status" value="1"/>
</dbReference>
<dbReference type="AlphaFoldDB" id="A0A3A8NT56"/>
<dbReference type="PANTHER" id="PTHR35190">
    <property type="entry name" value="PROTEIN DCD1B"/>
    <property type="match status" value="1"/>
</dbReference>
<dbReference type="Pfam" id="PF21089">
    <property type="entry name" value="PKS_DH_N"/>
    <property type="match status" value="1"/>
</dbReference>
<feature type="region of interest" description="C-terminal hotdog fold" evidence="1">
    <location>
        <begin position="532"/>
        <end position="679"/>
    </location>
</feature>
<accession>A0A3A8NT56</accession>
<protein>
    <submittedName>
        <fullName evidence="3">DszB</fullName>
    </submittedName>
</protein>
<feature type="active site" description="Proton acceptor; for dehydratase activity" evidence="1">
    <location>
        <position position="422"/>
    </location>
</feature>
<dbReference type="InterPro" id="IPR049552">
    <property type="entry name" value="PKS_DH_N"/>
</dbReference>
<dbReference type="InterPro" id="IPR049900">
    <property type="entry name" value="PKS_mFAS_DH"/>
</dbReference>
<sequence>MPSESPASLPLLVLSGSPYEVGRQYGSLMRQELARAVALGAPAIQPLLTKVGLKDEDVRQRMAGWSALLPPDVHEELRGIADATGLARQALLYHALLLDMVSGAPIGCSQFAAVGRATAQGQVIHGHNLDIPYPSLTNLMQPCCIVYRVTGRIPYVSITFWPGALGVCAGMNAEGLSLGINVPVAPMDRRLFHPLTFQNRELLSRARTLEDASDLLDGLERGGSWNLMLAHRAGTARVWEQVGPHSGQYATGPGRDFVVSTNHLTVAYKQAKGHEAVALEMLQEMQDDSLLRYRRLEQLVGERRGCIGLDAAVEFLRDCGEPGAGAPPSMKTICRADNVLSMAYEPATLTLDFAAGGVPAALERRRRLALGPLFQDRIPEVGRASQAPLPPRGQFPMLGTARPEGGRERTFLLEEDVYLREHLVNGTPVLPGAAAIEWLAEVAALEGGGEVAELREVSLEKFIRVRPDRPTRAQVRCVPKGDLWEVSAYADLHHPRGPVLRPEVLHYRASVRLGSRSERSVAPGWGDTRGPDGELPFSRSYVQDAYFHVGEAFHRVDWVSYLSPREAVGCLRMPEPTGSFASIPQARFWMDPFFLDGCFQLVGTLGILHNLRAPVPRGVGRLSLGCDPKPGERLWCRAVLNREAGELLYYDFTVWNDAGVICLDASDYCSISVDAYTPQQQTALVSALDPSGFLGARRSVAHG</sequence>
<dbReference type="NCBIfam" id="NF040521">
    <property type="entry name" value="C45_proenzyme"/>
    <property type="match status" value="1"/>
</dbReference>
<feature type="region of interest" description="N-terminal hotdog fold" evidence="1">
    <location>
        <begin position="389"/>
        <end position="518"/>
    </location>
</feature>
<feature type="domain" description="PKS/mFAS DH" evidence="2">
    <location>
        <begin position="389"/>
        <end position="679"/>
    </location>
</feature>
<dbReference type="SMART" id="SM00826">
    <property type="entry name" value="PKS_DH"/>
    <property type="match status" value="1"/>
</dbReference>
<dbReference type="OrthoDB" id="8109453at2"/>
<dbReference type="EMBL" id="RAWG01000051">
    <property type="protein sequence ID" value="RKH44345.1"/>
    <property type="molecule type" value="Genomic_DNA"/>
</dbReference>
<dbReference type="InterPro" id="IPR047803">
    <property type="entry name" value="DCD1A/B-like"/>
</dbReference>
<gene>
    <name evidence="3" type="ORF">D7X12_10880</name>
</gene>
<dbReference type="InterPro" id="IPR049551">
    <property type="entry name" value="PKS_DH_C"/>
</dbReference>
<feature type="active site" description="Proton donor; for dehydratase activity" evidence="1">
    <location>
        <position position="596"/>
    </location>
</feature>
<dbReference type="RefSeq" id="WP_120625199.1">
    <property type="nucleotide sequence ID" value="NZ_RAWG01000051.1"/>
</dbReference>
<dbReference type="InterPro" id="IPR047794">
    <property type="entry name" value="C45_proenzyme-like"/>
</dbReference>
<dbReference type="PANTHER" id="PTHR35190:SF2">
    <property type="entry name" value="PROTEIN DCD1B"/>
    <property type="match status" value="1"/>
</dbReference>